<feature type="domain" description="PAC" evidence="10">
    <location>
        <begin position="238"/>
        <end position="290"/>
    </location>
</feature>
<dbReference type="EMBL" id="JBHUFC010000003">
    <property type="protein sequence ID" value="MFD1788251.1"/>
    <property type="molecule type" value="Genomic_DNA"/>
</dbReference>
<dbReference type="Gene3D" id="1.10.287.130">
    <property type="match status" value="1"/>
</dbReference>
<dbReference type="PROSITE" id="PS50109">
    <property type="entry name" value="HIS_KIN"/>
    <property type="match status" value="1"/>
</dbReference>
<dbReference type="InterPro" id="IPR052162">
    <property type="entry name" value="Sensor_kinase/Photoreceptor"/>
</dbReference>
<dbReference type="Gene3D" id="3.30.565.10">
    <property type="entry name" value="Histidine kinase-like ATPase, C-terminal domain"/>
    <property type="match status" value="1"/>
</dbReference>
<keyword evidence="5" id="KW-0418">Kinase</keyword>
<evidence type="ECO:0000313" key="11">
    <source>
        <dbReference type="EMBL" id="MFD1788251.1"/>
    </source>
</evidence>
<dbReference type="InterPro" id="IPR005467">
    <property type="entry name" value="His_kinase_dom"/>
</dbReference>
<dbReference type="NCBIfam" id="TIGR00229">
    <property type="entry name" value="sensory_box"/>
    <property type="match status" value="4"/>
</dbReference>
<dbReference type="SUPFAM" id="SSF47384">
    <property type="entry name" value="Homodimeric domain of signal transducing histidine kinase"/>
    <property type="match status" value="1"/>
</dbReference>
<protein>
    <recommendedName>
        <fullName evidence="2">histidine kinase</fullName>
        <ecNumber evidence="2">2.7.13.3</ecNumber>
    </recommendedName>
</protein>
<keyword evidence="3 6" id="KW-0597">Phosphoprotein</keyword>
<dbReference type="RefSeq" id="WP_380940636.1">
    <property type="nucleotide sequence ID" value="NZ_JBHUFC010000003.1"/>
</dbReference>
<feature type="domain" description="Histidine kinase" evidence="7">
    <location>
        <begin position="709"/>
        <end position="929"/>
    </location>
</feature>
<accession>A0ABW4NDX5</accession>
<dbReference type="Pfam" id="PF08448">
    <property type="entry name" value="PAS_4"/>
    <property type="match status" value="3"/>
</dbReference>
<evidence type="ECO:0000259" key="10">
    <source>
        <dbReference type="PROSITE" id="PS50113"/>
    </source>
</evidence>
<evidence type="ECO:0000259" key="8">
    <source>
        <dbReference type="PROSITE" id="PS50110"/>
    </source>
</evidence>
<feature type="domain" description="PAC" evidence="10">
    <location>
        <begin position="365"/>
        <end position="417"/>
    </location>
</feature>
<evidence type="ECO:0000256" key="4">
    <source>
        <dbReference type="ARBA" id="ARBA00022679"/>
    </source>
</evidence>
<name>A0ABW4NDX5_9SPHN</name>
<dbReference type="InterPro" id="IPR001789">
    <property type="entry name" value="Sig_transdc_resp-reg_receiver"/>
</dbReference>
<dbReference type="Gene3D" id="3.30.450.20">
    <property type="entry name" value="PAS domain"/>
    <property type="match status" value="5"/>
</dbReference>
<keyword evidence="4" id="KW-0808">Transferase</keyword>
<dbReference type="SMART" id="SM00388">
    <property type="entry name" value="HisKA"/>
    <property type="match status" value="1"/>
</dbReference>
<dbReference type="Pfam" id="PF08447">
    <property type="entry name" value="PAS_3"/>
    <property type="match status" value="2"/>
</dbReference>
<comment type="caution">
    <text evidence="11">The sequence shown here is derived from an EMBL/GenBank/DDBJ whole genome shotgun (WGS) entry which is preliminary data.</text>
</comment>
<dbReference type="Pfam" id="PF02518">
    <property type="entry name" value="HATPase_c"/>
    <property type="match status" value="1"/>
</dbReference>
<dbReference type="InterPro" id="IPR004358">
    <property type="entry name" value="Sig_transdc_His_kin-like_C"/>
</dbReference>
<dbReference type="InterPro" id="IPR000700">
    <property type="entry name" value="PAS-assoc_C"/>
</dbReference>
<dbReference type="Gene3D" id="2.10.70.100">
    <property type="match status" value="1"/>
</dbReference>
<dbReference type="PANTHER" id="PTHR43304:SF1">
    <property type="entry name" value="PAC DOMAIN-CONTAINING PROTEIN"/>
    <property type="match status" value="1"/>
</dbReference>
<dbReference type="InterPro" id="IPR036097">
    <property type="entry name" value="HisK_dim/P_sf"/>
</dbReference>
<dbReference type="InterPro" id="IPR035965">
    <property type="entry name" value="PAS-like_dom_sf"/>
</dbReference>
<dbReference type="SMART" id="SM00086">
    <property type="entry name" value="PAC"/>
    <property type="match status" value="4"/>
</dbReference>
<dbReference type="InterPro" id="IPR011006">
    <property type="entry name" value="CheY-like_superfamily"/>
</dbReference>
<gene>
    <name evidence="11" type="ORF">ACFSC3_11775</name>
</gene>
<feature type="modified residue" description="4-aspartylphosphate" evidence="6">
    <location>
        <position position="999"/>
    </location>
</feature>
<feature type="domain" description="PAS" evidence="9">
    <location>
        <begin position="568"/>
        <end position="642"/>
    </location>
</feature>
<dbReference type="Pfam" id="PF00512">
    <property type="entry name" value="HisKA"/>
    <property type="match status" value="1"/>
</dbReference>
<dbReference type="SUPFAM" id="SSF55785">
    <property type="entry name" value="PYP-like sensor domain (PAS domain)"/>
    <property type="match status" value="5"/>
</dbReference>
<dbReference type="InterPro" id="IPR013655">
    <property type="entry name" value="PAS_fold_3"/>
</dbReference>
<evidence type="ECO:0000256" key="6">
    <source>
        <dbReference type="PROSITE-ProRule" id="PRU00169"/>
    </source>
</evidence>
<reference evidence="12" key="1">
    <citation type="journal article" date="2019" name="Int. J. Syst. Evol. Microbiol.">
        <title>The Global Catalogue of Microorganisms (GCM) 10K type strain sequencing project: providing services to taxonomists for standard genome sequencing and annotation.</title>
        <authorList>
            <consortium name="The Broad Institute Genomics Platform"/>
            <consortium name="The Broad Institute Genome Sequencing Center for Infectious Disease"/>
            <person name="Wu L."/>
            <person name="Ma J."/>
        </authorList>
    </citation>
    <scope>NUCLEOTIDE SEQUENCE [LARGE SCALE GENOMIC DNA]</scope>
    <source>
        <strain evidence="12">Q85</strain>
    </source>
</reference>
<evidence type="ECO:0000256" key="2">
    <source>
        <dbReference type="ARBA" id="ARBA00012438"/>
    </source>
</evidence>
<dbReference type="PROSITE" id="PS50110">
    <property type="entry name" value="RESPONSE_REGULATORY"/>
    <property type="match status" value="1"/>
</dbReference>
<evidence type="ECO:0000256" key="5">
    <source>
        <dbReference type="ARBA" id="ARBA00022777"/>
    </source>
</evidence>
<sequence length="1076" mass="117824">MSSTSNFPIAGGETGALMRAHDWSASPLGHPNDWPQSLKSVVGLLLSSKFPMFVAWGERLGFLYNDAYAEILGSKHPTALGAPFHGIWAEIWPDISPLVDAAMAGEAVYRENLPLVLNRRGFDEQAHFTFSYSPVRDEAGHVAGLFCAVAETTSAVVAERAVRESQARFRNMADHAPVMMWVTDAGGVCTYLNRRWYEFTGQAASAGEGDGWLDAVHPDDRAAARQALARAYAEQADYRVDFRLRRHDGSYRWVIDAAAARFNTDGRFLGYVGSVIDIDDRKDIEDALQDSESRLRLALDGAKLGTWDWDLRTMRGTWSPRTVEILGVSDGEDVTVERRSQSIHPDDRGRVWRELSDVMQAGDDLNSEYRVLRPDGEVRWIASRGSMRRDEDGRPIGMAGVVMDVTARARADIALRELNETLEHRVAQAVAEHKVLADIVESTDASVQAIDRDFRFIAINEPARQDYEDLFGVSPVVGQSLTDTLAHLPSERDAAHRAWRRALEGETYQDVAWWGASTHERRAFEMRFQPLLDDAGEVVGAHLFGRDITDHLLEQARLAAAEAARREADALYRAYFENTAEALFVIGVRRDGGFVIEDLNPAHQATIGLPLADVAGKRIDDVLSPDLADAVLLHYRRAIEADGVYQYREQFELHGRETYWDTVLVPVRDADGRIVRLIGASRDLTTQLAAEEQLRQSQKLEAIGTLVGGVAHDINNLLSPIVGGLDLLQRRGVGDDRMQRLVDGAMQSAERARILVQRLLGFARRQPLQPVAIDVRDLILGMADLIRSTSGPRITLNVALASDLPAVQADANQLEMAVLNLSVNARDAMPDGGRLTLAVGLEQIGPRHRSGLPGGRYVRISVSDTGTGMDTATMKRAVEPFFSTKGVGHGTGLGLSMAHGLAAQLGGALAIRSKVGLGTTVEMWLPIAQGQPAKSAADAKIGAKVGAGVALVVDDEHLVRTTTAAMLADLGYSVREAQSAEDALRLVDEGLDPDLVVTDHLMPGMNGADLARKLRRRRPELKVLIVSGFADVDSITPDLDMLRKPFRATDLVDALNETGRGRHIATERHVPNPGQS</sequence>
<dbReference type="InterPro" id="IPR003594">
    <property type="entry name" value="HATPase_dom"/>
</dbReference>
<evidence type="ECO:0000313" key="12">
    <source>
        <dbReference type="Proteomes" id="UP001597283"/>
    </source>
</evidence>
<dbReference type="PROSITE" id="PS50112">
    <property type="entry name" value="PAS"/>
    <property type="match status" value="3"/>
</dbReference>
<comment type="catalytic activity">
    <reaction evidence="1">
        <text>ATP + protein L-histidine = ADP + protein N-phospho-L-histidine.</text>
        <dbReference type="EC" id="2.7.13.3"/>
    </reaction>
</comment>
<dbReference type="SUPFAM" id="SSF52172">
    <property type="entry name" value="CheY-like"/>
    <property type="match status" value="1"/>
</dbReference>
<dbReference type="Pfam" id="PF00072">
    <property type="entry name" value="Response_reg"/>
    <property type="match status" value="1"/>
</dbReference>
<dbReference type="InterPro" id="IPR013656">
    <property type="entry name" value="PAS_4"/>
</dbReference>
<dbReference type="SMART" id="SM00448">
    <property type="entry name" value="REC"/>
    <property type="match status" value="1"/>
</dbReference>
<dbReference type="SMART" id="SM00091">
    <property type="entry name" value="PAS"/>
    <property type="match status" value="4"/>
</dbReference>
<evidence type="ECO:0000259" key="7">
    <source>
        <dbReference type="PROSITE" id="PS50109"/>
    </source>
</evidence>
<organism evidence="11 12">
    <name type="scientific">Sphingomonas floccifaciens</name>
    <dbReference type="NCBI Taxonomy" id="1844115"/>
    <lineage>
        <taxon>Bacteria</taxon>
        <taxon>Pseudomonadati</taxon>
        <taxon>Pseudomonadota</taxon>
        <taxon>Alphaproteobacteria</taxon>
        <taxon>Sphingomonadales</taxon>
        <taxon>Sphingomonadaceae</taxon>
        <taxon>Sphingomonas</taxon>
    </lineage>
</organism>
<proteinExistence type="predicted"/>
<dbReference type="Proteomes" id="UP001597283">
    <property type="component" value="Unassembled WGS sequence"/>
</dbReference>
<dbReference type="InterPro" id="IPR001610">
    <property type="entry name" value="PAC"/>
</dbReference>
<dbReference type="InterPro" id="IPR036890">
    <property type="entry name" value="HATPase_C_sf"/>
</dbReference>
<dbReference type="InterPro" id="IPR003661">
    <property type="entry name" value="HisK_dim/P_dom"/>
</dbReference>
<evidence type="ECO:0000259" key="9">
    <source>
        <dbReference type="PROSITE" id="PS50112"/>
    </source>
</evidence>
<feature type="domain" description="Response regulatory" evidence="8">
    <location>
        <begin position="949"/>
        <end position="1059"/>
    </location>
</feature>
<keyword evidence="12" id="KW-1185">Reference proteome</keyword>
<dbReference type="InterPro" id="IPR000014">
    <property type="entry name" value="PAS"/>
</dbReference>
<dbReference type="PRINTS" id="PR00344">
    <property type="entry name" value="BCTRLSENSOR"/>
</dbReference>
<feature type="domain" description="PAS" evidence="9">
    <location>
        <begin position="165"/>
        <end position="235"/>
    </location>
</feature>
<feature type="domain" description="PAS" evidence="9">
    <location>
        <begin position="291"/>
        <end position="362"/>
    </location>
</feature>
<dbReference type="CDD" id="cd00130">
    <property type="entry name" value="PAS"/>
    <property type="match status" value="3"/>
</dbReference>
<evidence type="ECO:0000256" key="3">
    <source>
        <dbReference type="ARBA" id="ARBA00022553"/>
    </source>
</evidence>
<dbReference type="Gene3D" id="3.40.50.2300">
    <property type="match status" value="1"/>
</dbReference>
<evidence type="ECO:0000256" key="1">
    <source>
        <dbReference type="ARBA" id="ARBA00000085"/>
    </source>
</evidence>
<dbReference type="SMART" id="SM00387">
    <property type="entry name" value="HATPase_c"/>
    <property type="match status" value="1"/>
</dbReference>
<dbReference type="CDD" id="cd00082">
    <property type="entry name" value="HisKA"/>
    <property type="match status" value="1"/>
</dbReference>
<dbReference type="SUPFAM" id="SSF55874">
    <property type="entry name" value="ATPase domain of HSP90 chaperone/DNA topoisomerase II/histidine kinase"/>
    <property type="match status" value="1"/>
</dbReference>
<dbReference type="PANTHER" id="PTHR43304">
    <property type="entry name" value="PHYTOCHROME-LIKE PROTEIN CPH1"/>
    <property type="match status" value="1"/>
</dbReference>
<dbReference type="EC" id="2.7.13.3" evidence="2"/>
<dbReference type="PROSITE" id="PS50113">
    <property type="entry name" value="PAC"/>
    <property type="match status" value="3"/>
</dbReference>
<feature type="domain" description="PAC" evidence="10">
    <location>
        <begin position="645"/>
        <end position="696"/>
    </location>
</feature>